<dbReference type="AlphaFoldDB" id="A0A9X3HU23"/>
<name>A0A9X3HU23_9VIBR</name>
<reference evidence="2" key="1">
    <citation type="submission" date="2022-02" db="EMBL/GenBank/DDBJ databases">
        <title>Vibrio sp. nov., a new bacterium isolated from Bohai sea, China.</title>
        <authorList>
            <person name="Yuan Y."/>
        </authorList>
    </citation>
    <scope>NUCLEOTIDE SEQUENCE</scope>
    <source>
        <strain evidence="2">DBSS07</strain>
    </source>
</reference>
<evidence type="ECO:0000313" key="2">
    <source>
        <dbReference type="EMBL" id="MCW8336400.1"/>
    </source>
</evidence>
<dbReference type="RefSeq" id="WP_265689486.1">
    <property type="nucleotide sequence ID" value="NZ_JAKRRX010000232.1"/>
</dbReference>
<proteinExistence type="predicted"/>
<evidence type="ECO:0000256" key="1">
    <source>
        <dbReference type="SAM" id="MobiDB-lite"/>
    </source>
</evidence>
<comment type="caution">
    <text evidence="2">The sequence shown here is derived from an EMBL/GenBank/DDBJ whole genome shotgun (WGS) entry which is preliminary data.</text>
</comment>
<feature type="compositionally biased region" description="Basic residues" evidence="1">
    <location>
        <begin position="1"/>
        <end position="23"/>
    </location>
</feature>
<accession>A0A9X3HU23</accession>
<evidence type="ECO:0000313" key="3">
    <source>
        <dbReference type="Proteomes" id="UP001155586"/>
    </source>
</evidence>
<protein>
    <submittedName>
        <fullName evidence="2">Uncharacterized protein</fullName>
    </submittedName>
</protein>
<feature type="region of interest" description="Disordered" evidence="1">
    <location>
        <begin position="1"/>
        <end position="37"/>
    </location>
</feature>
<dbReference type="EMBL" id="JAKRRX010000232">
    <property type="protein sequence ID" value="MCW8336400.1"/>
    <property type="molecule type" value="Genomic_DNA"/>
</dbReference>
<gene>
    <name evidence="2" type="ORF">MD483_21555</name>
</gene>
<sequence length="130" mass="14630">MAKKNKGQSRALKVKKRQQKNKKLTPNQKERSSKLVWASDEARESGQAILSKLEAVNSISCFNIEHPEIGKCYRSSDAVEASFTVLDCSERDTLSGDFWVTGVNEDNKRRVLSARDWECERIILASLGAL</sequence>
<dbReference type="Proteomes" id="UP001155586">
    <property type="component" value="Unassembled WGS sequence"/>
</dbReference>
<organism evidence="2 3">
    <name type="scientific">Vibrio paucivorans</name>
    <dbReference type="NCBI Taxonomy" id="2829489"/>
    <lineage>
        <taxon>Bacteria</taxon>
        <taxon>Pseudomonadati</taxon>
        <taxon>Pseudomonadota</taxon>
        <taxon>Gammaproteobacteria</taxon>
        <taxon>Vibrionales</taxon>
        <taxon>Vibrionaceae</taxon>
        <taxon>Vibrio</taxon>
    </lineage>
</organism>
<keyword evidence="3" id="KW-1185">Reference proteome</keyword>